<evidence type="ECO:0000256" key="1">
    <source>
        <dbReference type="SAM" id="MobiDB-lite"/>
    </source>
</evidence>
<dbReference type="OrthoDB" id="10063988at2759"/>
<feature type="compositionally biased region" description="Polar residues" evidence="1">
    <location>
        <begin position="82"/>
        <end position="91"/>
    </location>
</feature>
<accession>A0A6H5FV96</accession>
<dbReference type="Proteomes" id="UP000479000">
    <property type="component" value="Unassembled WGS sequence"/>
</dbReference>
<organism evidence="2 3">
    <name type="scientific">Nesidiocoris tenuis</name>
    <dbReference type="NCBI Taxonomy" id="355587"/>
    <lineage>
        <taxon>Eukaryota</taxon>
        <taxon>Metazoa</taxon>
        <taxon>Ecdysozoa</taxon>
        <taxon>Arthropoda</taxon>
        <taxon>Hexapoda</taxon>
        <taxon>Insecta</taxon>
        <taxon>Pterygota</taxon>
        <taxon>Neoptera</taxon>
        <taxon>Paraneoptera</taxon>
        <taxon>Hemiptera</taxon>
        <taxon>Heteroptera</taxon>
        <taxon>Panheteroptera</taxon>
        <taxon>Cimicomorpha</taxon>
        <taxon>Miridae</taxon>
        <taxon>Dicyphina</taxon>
        <taxon>Nesidiocoris</taxon>
    </lineage>
</organism>
<dbReference type="EMBL" id="CADCXU010000339">
    <property type="protein sequence ID" value="CAA9993261.1"/>
    <property type="molecule type" value="Genomic_DNA"/>
</dbReference>
<proteinExistence type="predicted"/>
<keyword evidence="3" id="KW-1185">Reference proteome</keyword>
<evidence type="ECO:0000313" key="2">
    <source>
        <dbReference type="EMBL" id="CAA9993261.1"/>
    </source>
</evidence>
<name>A0A6H5FV96_9HEMI</name>
<reference evidence="2 3" key="1">
    <citation type="submission" date="2020-02" db="EMBL/GenBank/DDBJ databases">
        <authorList>
            <person name="Ferguson B K."/>
        </authorList>
    </citation>
    <scope>NUCLEOTIDE SEQUENCE [LARGE SCALE GENOMIC DNA]</scope>
</reference>
<evidence type="ECO:0000313" key="3">
    <source>
        <dbReference type="Proteomes" id="UP000479000"/>
    </source>
</evidence>
<feature type="region of interest" description="Disordered" evidence="1">
    <location>
        <begin position="72"/>
        <end position="91"/>
    </location>
</feature>
<sequence length="273" mass="30556">MFQLHYDLDQTQPTGIHPQEREASMSINHSYDKEYNRLNGHPSTAMKMDSSHIKLGCCTTREVIQMAAARAGRRLPTDAPSAASTNTAQTGNRTHRSISIYGVLQFYFNYSELGAWLQTSRWKAARRFRGLNLLIHHETALGRTMPGPNIGICANSYSERVEGTLQPESICDTKFFGESSSKLGIIRNPSNQHTLWNSQSSPVLCTQTFVPTGNQSITLKVEWLPVGIRSWTPISLMYSVAPTSLPSKGFHFQADYLFHTDSYCGNHLLISVK</sequence>
<dbReference type="AlphaFoldDB" id="A0A6H5FV96"/>
<protein>
    <submittedName>
        <fullName evidence="2">Uncharacterized protein</fullName>
    </submittedName>
</protein>
<gene>
    <name evidence="2" type="ORF">NTEN_LOCUS244</name>
</gene>